<accession>A0A1F8F6U7</accession>
<evidence type="ECO:0000256" key="3">
    <source>
        <dbReference type="ARBA" id="ARBA00022960"/>
    </source>
</evidence>
<reference evidence="7 8" key="1">
    <citation type="journal article" date="2016" name="Nat. Commun.">
        <title>Thousands of microbial genomes shed light on interconnected biogeochemical processes in an aquifer system.</title>
        <authorList>
            <person name="Anantharaman K."/>
            <person name="Brown C.T."/>
            <person name="Hug L.A."/>
            <person name="Sharon I."/>
            <person name="Castelle C.J."/>
            <person name="Probst A.J."/>
            <person name="Thomas B.C."/>
            <person name="Singh A."/>
            <person name="Wilkins M.J."/>
            <person name="Karaoz U."/>
            <person name="Brodie E.L."/>
            <person name="Williams K.H."/>
            <person name="Hubbard S.S."/>
            <person name="Banfield J.F."/>
        </authorList>
    </citation>
    <scope>NUCLEOTIDE SEQUENCE [LARGE SCALE GENOMIC DNA]</scope>
</reference>
<gene>
    <name evidence="7" type="ORF">A3J46_03985</name>
</gene>
<dbReference type="Proteomes" id="UP000177167">
    <property type="component" value="Unassembled WGS sequence"/>
</dbReference>
<keyword evidence="4 6" id="KW-1133">Transmembrane helix</keyword>
<dbReference type="GO" id="GO:0005886">
    <property type="term" value="C:plasma membrane"/>
    <property type="evidence" value="ECO:0007669"/>
    <property type="project" value="TreeGrafter"/>
</dbReference>
<feature type="transmembrane region" description="Helical" evidence="6">
    <location>
        <begin position="294"/>
        <end position="315"/>
    </location>
</feature>
<keyword evidence="3" id="KW-0133">Cell shape</keyword>
<dbReference type="AlphaFoldDB" id="A0A1F8F6U7"/>
<feature type="transmembrane region" description="Helical" evidence="6">
    <location>
        <begin position="173"/>
        <end position="191"/>
    </location>
</feature>
<evidence type="ECO:0008006" key="9">
    <source>
        <dbReference type="Google" id="ProtNLM"/>
    </source>
</evidence>
<evidence type="ECO:0000313" key="8">
    <source>
        <dbReference type="Proteomes" id="UP000177167"/>
    </source>
</evidence>
<feature type="transmembrane region" description="Helical" evidence="6">
    <location>
        <begin position="61"/>
        <end position="80"/>
    </location>
</feature>
<evidence type="ECO:0000313" key="7">
    <source>
        <dbReference type="EMBL" id="OGN07989.1"/>
    </source>
</evidence>
<evidence type="ECO:0000256" key="4">
    <source>
        <dbReference type="ARBA" id="ARBA00022989"/>
    </source>
</evidence>
<feature type="transmembrane region" description="Helical" evidence="6">
    <location>
        <begin position="129"/>
        <end position="145"/>
    </location>
</feature>
<keyword evidence="2 6" id="KW-0812">Transmembrane</keyword>
<dbReference type="Pfam" id="PF01098">
    <property type="entry name" value="FTSW_RODA_SPOVE"/>
    <property type="match status" value="1"/>
</dbReference>
<dbReference type="GO" id="GO:0032153">
    <property type="term" value="C:cell division site"/>
    <property type="evidence" value="ECO:0007669"/>
    <property type="project" value="TreeGrafter"/>
</dbReference>
<comment type="subcellular location">
    <subcellularLocation>
        <location evidence="1">Membrane</location>
        <topology evidence="1">Multi-pass membrane protein</topology>
    </subcellularLocation>
</comment>
<feature type="transmembrane region" description="Helical" evidence="6">
    <location>
        <begin position="36"/>
        <end position="54"/>
    </location>
</feature>
<evidence type="ECO:0000256" key="2">
    <source>
        <dbReference type="ARBA" id="ARBA00022692"/>
    </source>
</evidence>
<dbReference type="PANTHER" id="PTHR30474">
    <property type="entry name" value="CELL CYCLE PROTEIN"/>
    <property type="match status" value="1"/>
</dbReference>
<feature type="transmembrane region" description="Helical" evidence="6">
    <location>
        <begin position="327"/>
        <end position="345"/>
    </location>
</feature>
<comment type="caution">
    <text evidence="7">The sequence shown here is derived from an EMBL/GenBank/DDBJ whole genome shotgun (WGS) entry which is preliminary data.</text>
</comment>
<evidence type="ECO:0000256" key="5">
    <source>
        <dbReference type="ARBA" id="ARBA00023136"/>
    </source>
</evidence>
<feature type="transmembrane region" description="Helical" evidence="6">
    <location>
        <begin position="100"/>
        <end position="117"/>
    </location>
</feature>
<feature type="transmembrane region" description="Helical" evidence="6">
    <location>
        <begin position="261"/>
        <end position="282"/>
    </location>
</feature>
<name>A0A1F8F6U7_9BACT</name>
<sequence length="352" mass="38949">MDIPLIAAVAAISLLALFNTYGLSQSASYSYFSKQAVYMVFGFLVMILFSFFNFRYLKNYSLPVMAGYIFAIFLLSLTFYSKTIRGVNSWIVLGNYTFEPAELIKLMVIVVLAKYFSQRHIHINQFRHIIISGIYFFIPLAIIMAQPDLGSALILSSIWLGMLVAAGINKKHLAIILCLALIAGAFGWMSVLKPYQKERIVSFLNPYNDPLGSDYNLIQSQIAIGSGHFLGKGFQKGSQTNLGFLPEPYNDFVFAAATEQFGVLGIGVIVCLILLILSRILYIGRMAKSNFGKLFSVGMALFIFAHFFVGAGVNIGLMPITGLPFPFLSYGGSHYISLMIGLGILQSIKRYG</sequence>
<dbReference type="InterPro" id="IPR001182">
    <property type="entry name" value="FtsW/RodA"/>
</dbReference>
<keyword evidence="5 6" id="KW-0472">Membrane</keyword>
<organism evidence="7 8">
    <name type="scientific">Candidatus Yanofskybacteria bacterium RIFCSPHIGHO2_02_FULL_41_11</name>
    <dbReference type="NCBI Taxonomy" id="1802675"/>
    <lineage>
        <taxon>Bacteria</taxon>
        <taxon>Candidatus Yanofskyibacteriota</taxon>
    </lineage>
</organism>
<dbReference type="GO" id="GO:0051301">
    <property type="term" value="P:cell division"/>
    <property type="evidence" value="ECO:0007669"/>
    <property type="project" value="InterPro"/>
</dbReference>
<dbReference type="GO" id="GO:0008360">
    <property type="term" value="P:regulation of cell shape"/>
    <property type="evidence" value="ECO:0007669"/>
    <property type="project" value="UniProtKB-KW"/>
</dbReference>
<protein>
    <recommendedName>
        <fullName evidence="9">Rod shape-determining protein RodA</fullName>
    </recommendedName>
</protein>
<feature type="transmembrane region" description="Helical" evidence="6">
    <location>
        <begin position="151"/>
        <end position="168"/>
    </location>
</feature>
<dbReference type="PANTHER" id="PTHR30474:SF1">
    <property type="entry name" value="PEPTIDOGLYCAN GLYCOSYLTRANSFERASE MRDB"/>
    <property type="match status" value="1"/>
</dbReference>
<dbReference type="EMBL" id="MGJP01000070">
    <property type="protein sequence ID" value="OGN07989.1"/>
    <property type="molecule type" value="Genomic_DNA"/>
</dbReference>
<evidence type="ECO:0000256" key="6">
    <source>
        <dbReference type="SAM" id="Phobius"/>
    </source>
</evidence>
<evidence type="ECO:0000256" key="1">
    <source>
        <dbReference type="ARBA" id="ARBA00004141"/>
    </source>
</evidence>
<dbReference type="GO" id="GO:0015648">
    <property type="term" value="F:lipid-linked peptidoglycan transporter activity"/>
    <property type="evidence" value="ECO:0007669"/>
    <property type="project" value="TreeGrafter"/>
</dbReference>
<proteinExistence type="predicted"/>